<dbReference type="EMBL" id="SRYB01000037">
    <property type="protein sequence ID" value="TGY76656.1"/>
    <property type="molecule type" value="Genomic_DNA"/>
</dbReference>
<evidence type="ECO:0000313" key="1">
    <source>
        <dbReference type="EMBL" id="TGY76656.1"/>
    </source>
</evidence>
<reference evidence="1" key="1">
    <citation type="submission" date="2019-04" db="EMBL/GenBank/DDBJ databases">
        <title>Microbes associate with the intestines of laboratory mice.</title>
        <authorList>
            <person name="Navarre W."/>
            <person name="Wong E."/>
            <person name="Huang K."/>
            <person name="Tropini C."/>
            <person name="Ng K."/>
            <person name="Yu B."/>
        </authorList>
    </citation>
    <scope>NUCLEOTIDE SEQUENCE</scope>
    <source>
        <strain evidence="1">NM04_E33</strain>
    </source>
</reference>
<protein>
    <submittedName>
        <fullName evidence="1">CRISPR-associated helicase Cas3</fullName>
    </submittedName>
</protein>
<name>A0AC61RFJ7_9BACT</name>
<evidence type="ECO:0000313" key="2">
    <source>
        <dbReference type="Proteomes" id="UP000306319"/>
    </source>
</evidence>
<gene>
    <name evidence="1" type="primary">cas3</name>
    <name evidence="1" type="ORF">E5331_17605</name>
</gene>
<proteinExistence type="predicted"/>
<sequence length="725" mass="82443">MKTSDENIVISHLFQKTDNADWVIQSNDNHAEGVADLAADFCSCFGFSNWGRLLGLMHDRGKESVDFQRYIRVKSGYDTHAGIWKDKSHSHLGAKLLWDKYRGLGTILANCIAGHHRGLYDLNELELKMETPYPNGLNNSLPSVNIERPRFSMVKLDIPHLTRMLFSSLVDADYLDTERFMDPSAFNKRGDFDDLATLKSRLEKYIEKFKEAPSSPLNELRSKIQEYCLSASSQSPGFFNLAVPTGGGKTIASMIWAINHALKHGKRRIILGIPFTSIITQTAQTFREIFGEKNVIEHHSAIAEQNISRENKLATENWDAPIIVTTNVQLFESVFSNCPSDCRKLHSVCDSVVILDEVQSLPLTLLQPIVDSMRSYAKMFGVSFLFCTASQPILDGNNKGLGTAYFKGLSDDQIRSLIPSDFSLHDKLRRVEIKISKDNETIEDISRRISSEKKALCIVNTRRIANLIFRNLPDDCKKIHLSKMMCPLHLRTKINEMKRILKDTPDCGLRVVSTQLIEARVDIDFPVVFRQLSGLDSILQAAGRCNREGNLESGKTFVFQLEGERTPGLIGIGIDSMRQMISCYPDSDWFAPETMYQYYKILYSKTNTFDKNDITGMSIRDDISYEVISQNFHLIDNDGIPVIINYGESPKLIDKLKRFGPSRMLNRQLGQYSVNIGKYLFDRMLKEGLITEPVKGFYYIPLKDQYDEETGLKVDNEYLEQIFTI</sequence>
<comment type="caution">
    <text evidence="1">The sequence shown here is derived from an EMBL/GenBank/DDBJ whole genome shotgun (WGS) entry which is preliminary data.</text>
</comment>
<accession>A0AC61RFJ7</accession>
<keyword evidence="2" id="KW-1185">Reference proteome</keyword>
<organism evidence="1 2">
    <name type="scientific">Lepagella muris</name>
    <dbReference type="NCBI Taxonomy" id="3032870"/>
    <lineage>
        <taxon>Bacteria</taxon>
        <taxon>Pseudomonadati</taxon>
        <taxon>Bacteroidota</taxon>
        <taxon>Bacteroidia</taxon>
        <taxon>Bacteroidales</taxon>
        <taxon>Muribaculaceae</taxon>
        <taxon>Lepagella</taxon>
    </lineage>
</organism>
<dbReference type="Proteomes" id="UP000306319">
    <property type="component" value="Unassembled WGS sequence"/>
</dbReference>